<evidence type="ECO:0000313" key="2">
    <source>
        <dbReference type="Proteomes" id="UP001194468"/>
    </source>
</evidence>
<dbReference type="Proteomes" id="UP001194468">
    <property type="component" value="Unassembled WGS sequence"/>
</dbReference>
<keyword evidence="2" id="KW-1185">Reference proteome</keyword>
<organism evidence="1 2">
    <name type="scientific">Boletus edulis BED1</name>
    <dbReference type="NCBI Taxonomy" id="1328754"/>
    <lineage>
        <taxon>Eukaryota</taxon>
        <taxon>Fungi</taxon>
        <taxon>Dikarya</taxon>
        <taxon>Basidiomycota</taxon>
        <taxon>Agaricomycotina</taxon>
        <taxon>Agaricomycetes</taxon>
        <taxon>Agaricomycetidae</taxon>
        <taxon>Boletales</taxon>
        <taxon>Boletineae</taxon>
        <taxon>Boletaceae</taxon>
        <taxon>Boletoideae</taxon>
        <taxon>Boletus</taxon>
    </lineage>
</organism>
<comment type="caution">
    <text evidence="1">The sequence shown here is derived from an EMBL/GenBank/DDBJ whole genome shotgun (WGS) entry which is preliminary data.</text>
</comment>
<dbReference type="SUPFAM" id="SSF57903">
    <property type="entry name" value="FYVE/PHD zinc finger"/>
    <property type="match status" value="1"/>
</dbReference>
<evidence type="ECO:0000313" key="1">
    <source>
        <dbReference type="EMBL" id="KAF8420335.1"/>
    </source>
</evidence>
<proteinExistence type="predicted"/>
<reference evidence="1" key="1">
    <citation type="submission" date="2019-10" db="EMBL/GenBank/DDBJ databases">
        <authorList>
            <consortium name="DOE Joint Genome Institute"/>
            <person name="Kuo A."/>
            <person name="Miyauchi S."/>
            <person name="Kiss E."/>
            <person name="Drula E."/>
            <person name="Kohler A."/>
            <person name="Sanchez-Garcia M."/>
            <person name="Andreopoulos B."/>
            <person name="Barry K.W."/>
            <person name="Bonito G."/>
            <person name="Buee M."/>
            <person name="Carver A."/>
            <person name="Chen C."/>
            <person name="Cichocki N."/>
            <person name="Clum A."/>
            <person name="Culley D."/>
            <person name="Crous P.W."/>
            <person name="Fauchery L."/>
            <person name="Girlanda M."/>
            <person name="Hayes R."/>
            <person name="Keri Z."/>
            <person name="LaButti K."/>
            <person name="Lipzen A."/>
            <person name="Lombard V."/>
            <person name="Magnuson J."/>
            <person name="Maillard F."/>
            <person name="Morin E."/>
            <person name="Murat C."/>
            <person name="Nolan M."/>
            <person name="Ohm R."/>
            <person name="Pangilinan J."/>
            <person name="Pereira M."/>
            <person name="Perotto S."/>
            <person name="Peter M."/>
            <person name="Riley R."/>
            <person name="Sitrit Y."/>
            <person name="Stielow B."/>
            <person name="Szollosi G."/>
            <person name="Zifcakova L."/>
            <person name="Stursova M."/>
            <person name="Spatafora J.W."/>
            <person name="Tedersoo L."/>
            <person name="Vaario L.-M."/>
            <person name="Yamada A."/>
            <person name="Yan M."/>
            <person name="Wang P."/>
            <person name="Xu J."/>
            <person name="Bruns T."/>
            <person name="Baldrian P."/>
            <person name="Vilgalys R."/>
            <person name="Henrissat B."/>
            <person name="Grigoriev I.V."/>
            <person name="Hibbett D."/>
            <person name="Nagy L.G."/>
            <person name="Martin F.M."/>
        </authorList>
    </citation>
    <scope>NUCLEOTIDE SEQUENCE</scope>
    <source>
        <strain evidence="1">BED1</strain>
    </source>
</reference>
<name>A0AAD4G677_BOLED</name>
<sequence>MCSDGGELWGCNVCVRSVCKKCLKVPRKDYPVIQHEDVKFLCVSCHLMDGNATKSVAPYMVSRFPPRLWLY</sequence>
<reference evidence="1" key="2">
    <citation type="journal article" date="2020" name="Nat. Commun.">
        <title>Large-scale genome sequencing of mycorrhizal fungi provides insights into the early evolution of symbiotic traits.</title>
        <authorList>
            <person name="Miyauchi S."/>
            <person name="Kiss E."/>
            <person name="Kuo A."/>
            <person name="Drula E."/>
            <person name="Kohler A."/>
            <person name="Sanchez-Garcia M."/>
            <person name="Morin E."/>
            <person name="Andreopoulos B."/>
            <person name="Barry K.W."/>
            <person name="Bonito G."/>
            <person name="Buee M."/>
            <person name="Carver A."/>
            <person name="Chen C."/>
            <person name="Cichocki N."/>
            <person name="Clum A."/>
            <person name="Culley D."/>
            <person name="Crous P.W."/>
            <person name="Fauchery L."/>
            <person name="Girlanda M."/>
            <person name="Hayes R.D."/>
            <person name="Keri Z."/>
            <person name="LaButti K."/>
            <person name="Lipzen A."/>
            <person name="Lombard V."/>
            <person name="Magnuson J."/>
            <person name="Maillard F."/>
            <person name="Murat C."/>
            <person name="Nolan M."/>
            <person name="Ohm R.A."/>
            <person name="Pangilinan J."/>
            <person name="Pereira M.F."/>
            <person name="Perotto S."/>
            <person name="Peter M."/>
            <person name="Pfister S."/>
            <person name="Riley R."/>
            <person name="Sitrit Y."/>
            <person name="Stielow J.B."/>
            <person name="Szollosi G."/>
            <person name="Zifcakova L."/>
            <person name="Stursova M."/>
            <person name="Spatafora J.W."/>
            <person name="Tedersoo L."/>
            <person name="Vaario L.M."/>
            <person name="Yamada A."/>
            <person name="Yan M."/>
            <person name="Wang P."/>
            <person name="Xu J."/>
            <person name="Bruns T."/>
            <person name="Baldrian P."/>
            <person name="Vilgalys R."/>
            <person name="Dunand C."/>
            <person name="Henrissat B."/>
            <person name="Grigoriev I.V."/>
            <person name="Hibbett D."/>
            <person name="Nagy L.G."/>
            <person name="Martin F.M."/>
        </authorList>
    </citation>
    <scope>NUCLEOTIDE SEQUENCE</scope>
    <source>
        <strain evidence="1">BED1</strain>
    </source>
</reference>
<gene>
    <name evidence="1" type="ORF">L210DRAFT_880839</name>
</gene>
<dbReference type="AlphaFoldDB" id="A0AAD4G677"/>
<dbReference type="InterPro" id="IPR011011">
    <property type="entry name" value="Znf_FYVE_PHD"/>
</dbReference>
<accession>A0AAD4G677</accession>
<dbReference type="EMBL" id="WHUW01000157">
    <property type="protein sequence ID" value="KAF8420335.1"/>
    <property type="molecule type" value="Genomic_DNA"/>
</dbReference>
<protein>
    <submittedName>
        <fullName evidence="1">Uncharacterized protein</fullName>
    </submittedName>
</protein>